<evidence type="ECO:0000313" key="2">
    <source>
        <dbReference type="Proteomes" id="UP000542353"/>
    </source>
</evidence>
<protein>
    <submittedName>
        <fullName evidence="1">Uncharacterized protein</fullName>
    </submittedName>
</protein>
<name>A0A7W7Z7G9_9BRAD</name>
<sequence length="47" mass="5568">MDALIRHETIELYRRLLSQGPTEEQRRVLLALLRCLDAQDLVQPTRH</sequence>
<evidence type="ECO:0000313" key="1">
    <source>
        <dbReference type="EMBL" id="MBB5049441.1"/>
    </source>
</evidence>
<organism evidence="1 2">
    <name type="scientific">Rhodopseudomonas rhenobacensis</name>
    <dbReference type="NCBI Taxonomy" id="87461"/>
    <lineage>
        <taxon>Bacteria</taxon>
        <taxon>Pseudomonadati</taxon>
        <taxon>Pseudomonadota</taxon>
        <taxon>Alphaproteobacteria</taxon>
        <taxon>Hyphomicrobiales</taxon>
        <taxon>Nitrobacteraceae</taxon>
        <taxon>Rhodopseudomonas</taxon>
    </lineage>
</organism>
<dbReference type="RefSeq" id="WP_184261686.1">
    <property type="nucleotide sequence ID" value="NZ_JACHIH010000036.1"/>
</dbReference>
<dbReference type="Proteomes" id="UP000542353">
    <property type="component" value="Unassembled WGS sequence"/>
</dbReference>
<keyword evidence="2" id="KW-1185">Reference proteome</keyword>
<dbReference type="EMBL" id="JACHIH010000036">
    <property type="protein sequence ID" value="MBB5049441.1"/>
    <property type="molecule type" value="Genomic_DNA"/>
</dbReference>
<proteinExistence type="predicted"/>
<dbReference type="AlphaFoldDB" id="A0A7W7Z7G9"/>
<gene>
    <name evidence="1" type="ORF">HNR60_004219</name>
</gene>
<reference evidence="1 2" key="1">
    <citation type="submission" date="2020-08" db="EMBL/GenBank/DDBJ databases">
        <title>Genomic Encyclopedia of Type Strains, Phase IV (KMG-IV): sequencing the most valuable type-strain genomes for metagenomic binning, comparative biology and taxonomic classification.</title>
        <authorList>
            <person name="Goeker M."/>
        </authorList>
    </citation>
    <scope>NUCLEOTIDE SEQUENCE [LARGE SCALE GENOMIC DNA]</scope>
    <source>
        <strain evidence="1 2">DSM 12706</strain>
    </source>
</reference>
<accession>A0A7W7Z7G9</accession>
<comment type="caution">
    <text evidence="1">The sequence shown here is derived from an EMBL/GenBank/DDBJ whole genome shotgun (WGS) entry which is preliminary data.</text>
</comment>